<evidence type="ECO:0008006" key="3">
    <source>
        <dbReference type="Google" id="ProtNLM"/>
    </source>
</evidence>
<gene>
    <name evidence="1" type="ORF">Pmi06nite_23450</name>
</gene>
<dbReference type="PROSITE" id="PS51257">
    <property type="entry name" value="PROKAR_LIPOPROTEIN"/>
    <property type="match status" value="1"/>
</dbReference>
<accession>A0A8J3TM18</accession>
<reference evidence="1 2" key="1">
    <citation type="submission" date="2021-01" db="EMBL/GenBank/DDBJ databases">
        <title>Whole genome shotgun sequence of Planotetraspora mira NBRC 15435.</title>
        <authorList>
            <person name="Komaki H."/>
            <person name="Tamura T."/>
        </authorList>
    </citation>
    <scope>NUCLEOTIDE SEQUENCE [LARGE SCALE GENOMIC DNA]</scope>
    <source>
        <strain evidence="1 2">NBRC 15435</strain>
    </source>
</reference>
<dbReference type="Gene3D" id="3.40.190.10">
    <property type="entry name" value="Periplasmic binding protein-like II"/>
    <property type="match status" value="1"/>
</dbReference>
<dbReference type="EMBL" id="BOOO01000013">
    <property type="protein sequence ID" value="GII28903.1"/>
    <property type="molecule type" value="Genomic_DNA"/>
</dbReference>
<organism evidence="1 2">
    <name type="scientific">Planotetraspora mira</name>
    <dbReference type="NCBI Taxonomy" id="58121"/>
    <lineage>
        <taxon>Bacteria</taxon>
        <taxon>Bacillati</taxon>
        <taxon>Actinomycetota</taxon>
        <taxon>Actinomycetes</taxon>
        <taxon>Streptosporangiales</taxon>
        <taxon>Streptosporangiaceae</taxon>
        <taxon>Planotetraspora</taxon>
    </lineage>
</organism>
<dbReference type="AlphaFoldDB" id="A0A8J3TM18"/>
<evidence type="ECO:0000313" key="2">
    <source>
        <dbReference type="Proteomes" id="UP000650628"/>
    </source>
</evidence>
<dbReference type="SUPFAM" id="SSF53850">
    <property type="entry name" value="Periplasmic binding protein-like II"/>
    <property type="match status" value="1"/>
</dbReference>
<name>A0A8J3TM18_9ACTN</name>
<dbReference type="GO" id="GO:0015689">
    <property type="term" value="P:molybdate ion transport"/>
    <property type="evidence" value="ECO:0007669"/>
    <property type="project" value="TreeGrafter"/>
</dbReference>
<protein>
    <recommendedName>
        <fullName evidence="3">Molybdate ABC transporter substrate-binding protein</fullName>
    </recommendedName>
</protein>
<dbReference type="PANTHER" id="PTHR30632">
    <property type="entry name" value="MOLYBDATE-BINDING PERIPLASMIC PROTEIN"/>
    <property type="match status" value="1"/>
</dbReference>
<proteinExistence type="predicted"/>
<sequence>MGHRSGHGAGRPSRVACVFAAAVALVLVASGCGGQEKQTLTVFAAASLSGPFTTLGRAFEASHPGESVRFGFGDSQALAQRIAQGTTADVFAASGEPAMRRSGAPTSRVFARDGSGDYLIGAAPETAHLVLAREFIDLVLSDEGRRALAGAGLTPV</sequence>
<dbReference type="Pfam" id="PF13531">
    <property type="entry name" value="SBP_bac_11"/>
    <property type="match status" value="1"/>
</dbReference>
<dbReference type="InterPro" id="IPR050682">
    <property type="entry name" value="ModA/WtpA"/>
</dbReference>
<dbReference type="RefSeq" id="WP_239113834.1">
    <property type="nucleotide sequence ID" value="NZ_BOOO01000013.1"/>
</dbReference>
<comment type="caution">
    <text evidence="1">The sequence shown here is derived from an EMBL/GenBank/DDBJ whole genome shotgun (WGS) entry which is preliminary data.</text>
</comment>
<evidence type="ECO:0000313" key="1">
    <source>
        <dbReference type="EMBL" id="GII28903.1"/>
    </source>
</evidence>
<dbReference type="PANTHER" id="PTHR30632:SF0">
    <property type="entry name" value="SULFATE-BINDING PROTEIN"/>
    <property type="match status" value="1"/>
</dbReference>
<dbReference type="GO" id="GO:0030973">
    <property type="term" value="F:molybdate ion binding"/>
    <property type="evidence" value="ECO:0007669"/>
    <property type="project" value="TreeGrafter"/>
</dbReference>
<keyword evidence="2" id="KW-1185">Reference proteome</keyword>
<dbReference type="Proteomes" id="UP000650628">
    <property type="component" value="Unassembled WGS sequence"/>
</dbReference>